<protein>
    <submittedName>
        <fullName evidence="2">PH domain-containing protein</fullName>
    </submittedName>
</protein>
<dbReference type="AlphaFoldDB" id="A0A1G9RT72"/>
<keyword evidence="3" id="KW-1185">Reference proteome</keyword>
<evidence type="ECO:0000259" key="1">
    <source>
        <dbReference type="Pfam" id="PF14470"/>
    </source>
</evidence>
<name>A0A1G9RT72_9BACI</name>
<dbReference type="EMBL" id="FNHF01000002">
    <property type="protein sequence ID" value="SDM26469.1"/>
    <property type="molecule type" value="Genomic_DNA"/>
</dbReference>
<dbReference type="InterPro" id="IPR039519">
    <property type="entry name" value="YokE-like_PH"/>
</dbReference>
<gene>
    <name evidence="2" type="ORF">SAMN05216244_2127</name>
</gene>
<feature type="domain" description="YokE-like PH" evidence="1">
    <location>
        <begin position="34"/>
        <end position="123"/>
    </location>
</feature>
<accession>A0A1G9RT72</accession>
<proteinExistence type="predicted"/>
<dbReference type="RefSeq" id="WP_175486786.1">
    <property type="nucleotide sequence ID" value="NZ_FNHF01000002.1"/>
</dbReference>
<dbReference type="Proteomes" id="UP000182347">
    <property type="component" value="Unassembled WGS sequence"/>
</dbReference>
<organism evidence="2 3">
    <name type="scientific">Sediminibacillus halophilus</name>
    <dbReference type="NCBI Taxonomy" id="482461"/>
    <lineage>
        <taxon>Bacteria</taxon>
        <taxon>Bacillati</taxon>
        <taxon>Bacillota</taxon>
        <taxon>Bacilli</taxon>
        <taxon>Bacillales</taxon>
        <taxon>Bacillaceae</taxon>
        <taxon>Sediminibacillus</taxon>
    </lineage>
</organism>
<evidence type="ECO:0000313" key="2">
    <source>
        <dbReference type="EMBL" id="SDM26469.1"/>
    </source>
</evidence>
<dbReference type="Pfam" id="PF14470">
    <property type="entry name" value="bPH_3"/>
    <property type="match status" value="1"/>
</dbReference>
<sequence length="128" mass="14308">MNMFDSIKDTIENAGFGRKGIMKRYINTFSDNNLEKDEKLLGVAAPSDKPTKLLFVTDKKMCFYHMAASDQSNDLKVQNEEVTSCDVNSNNGLAELTITTTKGNITINKVPEQTADQIKDIIEKISQK</sequence>
<reference evidence="3" key="1">
    <citation type="submission" date="2016-10" db="EMBL/GenBank/DDBJ databases">
        <authorList>
            <person name="Varghese N."/>
            <person name="Submissions S."/>
        </authorList>
    </citation>
    <scope>NUCLEOTIDE SEQUENCE [LARGE SCALE GENOMIC DNA]</scope>
    <source>
        <strain evidence="3">CGMCC 1.6199</strain>
    </source>
</reference>
<dbReference type="STRING" id="482461.SAMN05216244_2127"/>
<evidence type="ECO:0000313" key="3">
    <source>
        <dbReference type="Proteomes" id="UP000182347"/>
    </source>
</evidence>